<keyword evidence="12 15" id="KW-1015">Disulfide bond</keyword>
<keyword evidence="13" id="KW-0325">Glycoprotein</keyword>
<keyword evidence="19" id="KW-1185">Reference proteome</keyword>
<gene>
    <name evidence="18" type="ORF">BDW02DRAFT_201825</name>
</gene>
<dbReference type="OrthoDB" id="1193027at2759"/>
<evidence type="ECO:0000256" key="2">
    <source>
        <dbReference type="ARBA" id="ARBA00004613"/>
    </source>
</evidence>
<dbReference type="InterPro" id="IPR051735">
    <property type="entry name" value="CFEM_domain"/>
</dbReference>
<dbReference type="GO" id="GO:0046872">
    <property type="term" value="F:metal ion binding"/>
    <property type="evidence" value="ECO:0007669"/>
    <property type="project" value="UniProtKB-UniRule"/>
</dbReference>
<proteinExistence type="inferred from homology"/>
<evidence type="ECO:0000256" key="7">
    <source>
        <dbReference type="ARBA" id="ARBA00022622"/>
    </source>
</evidence>
<evidence type="ECO:0000256" key="11">
    <source>
        <dbReference type="ARBA" id="ARBA00023136"/>
    </source>
</evidence>
<dbReference type="EMBL" id="ML975268">
    <property type="protein sequence ID" value="KAF1836851.1"/>
    <property type="molecule type" value="Genomic_DNA"/>
</dbReference>
<keyword evidence="14" id="KW-0449">Lipoprotein</keyword>
<evidence type="ECO:0000313" key="19">
    <source>
        <dbReference type="Proteomes" id="UP000800040"/>
    </source>
</evidence>
<evidence type="ECO:0000256" key="1">
    <source>
        <dbReference type="ARBA" id="ARBA00004609"/>
    </source>
</evidence>
<organism evidence="18 19">
    <name type="scientific">Decorospora gaudefroyi</name>
    <dbReference type="NCBI Taxonomy" id="184978"/>
    <lineage>
        <taxon>Eukaryota</taxon>
        <taxon>Fungi</taxon>
        <taxon>Dikarya</taxon>
        <taxon>Ascomycota</taxon>
        <taxon>Pezizomycotina</taxon>
        <taxon>Dothideomycetes</taxon>
        <taxon>Pleosporomycetidae</taxon>
        <taxon>Pleosporales</taxon>
        <taxon>Pleosporineae</taxon>
        <taxon>Pleosporaceae</taxon>
        <taxon>Decorospora</taxon>
    </lineage>
</organism>
<evidence type="ECO:0000256" key="3">
    <source>
        <dbReference type="ARBA" id="ARBA00010031"/>
    </source>
</evidence>
<reference evidence="18" key="1">
    <citation type="submission" date="2020-01" db="EMBL/GenBank/DDBJ databases">
        <authorList>
            <consortium name="DOE Joint Genome Institute"/>
            <person name="Haridas S."/>
            <person name="Albert R."/>
            <person name="Binder M."/>
            <person name="Bloem J."/>
            <person name="Labutti K."/>
            <person name="Salamov A."/>
            <person name="Andreopoulos B."/>
            <person name="Baker S.E."/>
            <person name="Barry K."/>
            <person name="Bills G."/>
            <person name="Bluhm B.H."/>
            <person name="Cannon C."/>
            <person name="Castanera R."/>
            <person name="Culley D.E."/>
            <person name="Daum C."/>
            <person name="Ezra D."/>
            <person name="Gonzalez J.B."/>
            <person name="Henrissat B."/>
            <person name="Kuo A."/>
            <person name="Liang C."/>
            <person name="Lipzen A."/>
            <person name="Lutzoni F."/>
            <person name="Magnuson J."/>
            <person name="Mondo S."/>
            <person name="Nolan M."/>
            <person name="Ohm R."/>
            <person name="Pangilinan J."/>
            <person name="Park H.-J."/>
            <person name="Ramirez L."/>
            <person name="Alfaro M."/>
            <person name="Sun H."/>
            <person name="Tritt A."/>
            <person name="Yoshinaga Y."/>
            <person name="Zwiers L.-H."/>
            <person name="Turgeon B.G."/>
            <person name="Goodwin S.B."/>
            <person name="Spatafora J.W."/>
            <person name="Crous P.W."/>
            <person name="Grigoriev I.V."/>
        </authorList>
    </citation>
    <scope>NUCLEOTIDE SEQUENCE</scope>
    <source>
        <strain evidence="18">P77</strain>
    </source>
</reference>
<evidence type="ECO:0000256" key="5">
    <source>
        <dbReference type="ARBA" id="ARBA00022525"/>
    </source>
</evidence>
<evidence type="ECO:0000256" key="13">
    <source>
        <dbReference type="ARBA" id="ARBA00023180"/>
    </source>
</evidence>
<evidence type="ECO:0000256" key="4">
    <source>
        <dbReference type="ARBA" id="ARBA00022475"/>
    </source>
</evidence>
<dbReference type="GO" id="GO:0098552">
    <property type="term" value="C:side of membrane"/>
    <property type="evidence" value="ECO:0007669"/>
    <property type="project" value="UniProtKB-KW"/>
</dbReference>
<feature type="disulfide bond" evidence="15">
    <location>
        <begin position="45"/>
        <end position="52"/>
    </location>
</feature>
<accession>A0A6A5KN01</accession>
<feature type="chain" id="PRO_5025370562" description="CFEM domain-containing protein" evidence="16">
    <location>
        <begin position="18"/>
        <end position="233"/>
    </location>
</feature>
<evidence type="ECO:0000256" key="16">
    <source>
        <dbReference type="SAM" id="SignalP"/>
    </source>
</evidence>
<dbReference type="PANTHER" id="PTHR37928:SF1">
    <property type="entry name" value="CFEM DOMAIN PROTEIN (AFU_ORTHOLOGUE AFUA_6G14090)"/>
    <property type="match status" value="1"/>
</dbReference>
<feature type="binding site" description="axial binding residue" evidence="15">
    <location>
        <position position="49"/>
    </location>
    <ligand>
        <name>heme</name>
        <dbReference type="ChEBI" id="CHEBI:30413"/>
    </ligand>
    <ligandPart>
        <name>Fe</name>
        <dbReference type="ChEBI" id="CHEBI:18248"/>
    </ligandPart>
</feature>
<sequence length="233" mass="23897">MKSFAVLAAAFAGAALAQELPMPTGECSLLCINNMAQIAESEFSCGTDDLDCFCTKSRWAYGVRDCSQEACDEQQAAAAINWAFARCAGVAATADTTLAAVPILTSAVDNISMQPTPTQTADDDDDDDDDDDLITSIVTSLASDAASVTSSLASEVEDVASSVTEVISSLVSSASQALDDAESSIESELADATDSALDDAEQTVITTTLPAFAPKITGMPMVAGAGVAAWLLL</sequence>
<dbReference type="PROSITE" id="PS52012">
    <property type="entry name" value="CFEM"/>
    <property type="match status" value="1"/>
</dbReference>
<feature type="domain" description="CFEM" evidence="17">
    <location>
        <begin position="1"/>
        <end position="114"/>
    </location>
</feature>
<feature type="signal peptide" evidence="16">
    <location>
        <begin position="1"/>
        <end position="17"/>
    </location>
</feature>
<evidence type="ECO:0000256" key="9">
    <source>
        <dbReference type="ARBA" id="ARBA00022729"/>
    </source>
</evidence>
<keyword evidence="5" id="KW-0964">Secreted</keyword>
<keyword evidence="4" id="KW-1003">Cell membrane</keyword>
<comment type="similarity">
    <text evidence="3">Belongs to the RBT5 family.</text>
</comment>
<evidence type="ECO:0000313" key="18">
    <source>
        <dbReference type="EMBL" id="KAF1836851.1"/>
    </source>
</evidence>
<dbReference type="InterPro" id="IPR008427">
    <property type="entry name" value="Extracellular_membr_CFEM_dom"/>
</dbReference>
<keyword evidence="10 15" id="KW-0408">Iron</keyword>
<comment type="caution">
    <text evidence="15">Lacks conserved residue(s) required for the propagation of feature annotation.</text>
</comment>
<dbReference type="Pfam" id="PF05730">
    <property type="entry name" value="CFEM"/>
    <property type="match status" value="1"/>
</dbReference>
<evidence type="ECO:0000256" key="10">
    <source>
        <dbReference type="ARBA" id="ARBA00023004"/>
    </source>
</evidence>
<dbReference type="GO" id="GO:0005576">
    <property type="term" value="C:extracellular region"/>
    <property type="evidence" value="ECO:0007669"/>
    <property type="project" value="UniProtKB-SubCell"/>
</dbReference>
<keyword evidence="7" id="KW-0336">GPI-anchor</keyword>
<dbReference type="SMART" id="SM00747">
    <property type="entry name" value="CFEM"/>
    <property type="match status" value="1"/>
</dbReference>
<evidence type="ECO:0000256" key="12">
    <source>
        <dbReference type="ARBA" id="ARBA00023157"/>
    </source>
</evidence>
<feature type="disulfide bond" evidence="15">
    <location>
        <begin position="54"/>
        <end position="87"/>
    </location>
</feature>
<dbReference type="Proteomes" id="UP000800040">
    <property type="component" value="Unassembled WGS sequence"/>
</dbReference>
<keyword evidence="9 16" id="KW-0732">Signal</keyword>
<keyword evidence="6 15" id="KW-0349">Heme</keyword>
<dbReference type="AlphaFoldDB" id="A0A6A5KN01"/>
<evidence type="ECO:0000256" key="15">
    <source>
        <dbReference type="PROSITE-ProRule" id="PRU01356"/>
    </source>
</evidence>
<dbReference type="GO" id="GO:0005886">
    <property type="term" value="C:plasma membrane"/>
    <property type="evidence" value="ECO:0007669"/>
    <property type="project" value="UniProtKB-SubCell"/>
</dbReference>
<comment type="subcellular location">
    <subcellularLocation>
        <location evidence="1">Cell membrane</location>
        <topology evidence="1">Lipid-anchor</topology>
        <topology evidence="1">GPI-anchor</topology>
    </subcellularLocation>
    <subcellularLocation>
        <location evidence="2">Secreted</location>
    </subcellularLocation>
</comment>
<evidence type="ECO:0000256" key="6">
    <source>
        <dbReference type="ARBA" id="ARBA00022617"/>
    </source>
</evidence>
<name>A0A6A5KN01_9PLEO</name>
<evidence type="ECO:0000256" key="8">
    <source>
        <dbReference type="ARBA" id="ARBA00022723"/>
    </source>
</evidence>
<evidence type="ECO:0000256" key="14">
    <source>
        <dbReference type="ARBA" id="ARBA00023288"/>
    </source>
</evidence>
<keyword evidence="8 15" id="KW-0479">Metal-binding</keyword>
<evidence type="ECO:0000259" key="17">
    <source>
        <dbReference type="PROSITE" id="PS52012"/>
    </source>
</evidence>
<protein>
    <recommendedName>
        <fullName evidence="17">CFEM domain-containing protein</fullName>
    </recommendedName>
</protein>
<keyword evidence="11" id="KW-0472">Membrane</keyword>
<dbReference type="PANTHER" id="PTHR37928">
    <property type="entry name" value="CFEM DOMAIN PROTEIN (AFU_ORTHOLOGUE AFUA_6G14090)"/>
    <property type="match status" value="1"/>
</dbReference>